<dbReference type="PANTHER" id="PTHR43248">
    <property type="entry name" value="2-SUCCINYL-6-HYDROXY-2,4-CYCLOHEXADIENE-1-CARBOXYLATE SYNTHASE"/>
    <property type="match status" value="1"/>
</dbReference>
<dbReference type="VEuPathDB" id="FungiDB:SMAC_00373"/>
<dbReference type="InterPro" id="IPR002410">
    <property type="entry name" value="Peptidase_S33"/>
</dbReference>
<dbReference type="GO" id="GO:0008233">
    <property type="term" value="F:peptidase activity"/>
    <property type="evidence" value="ECO:0007669"/>
    <property type="project" value="InterPro"/>
</dbReference>
<reference evidence="4 5" key="1">
    <citation type="submission" date="2017-07" db="EMBL/GenBank/DDBJ databases">
        <title>Genome sequence of the Sordaria macrospora wild type strain R19027.</title>
        <authorList>
            <person name="Nowrousian M."/>
            <person name="Teichert I."/>
            <person name="Kueck U."/>
        </authorList>
    </citation>
    <scope>NUCLEOTIDE SEQUENCE [LARGE SCALE GENOMIC DNA]</scope>
    <source>
        <strain evidence="4 5">R19027</strain>
        <tissue evidence="4">Mycelium</tissue>
    </source>
</reference>
<dbReference type="EMBL" id="NMPR01000093">
    <property type="protein sequence ID" value="KAA8630827.1"/>
    <property type="molecule type" value="Genomic_DNA"/>
</dbReference>
<dbReference type="Gene3D" id="3.40.50.1820">
    <property type="entry name" value="alpha/beta hydrolase"/>
    <property type="match status" value="1"/>
</dbReference>
<evidence type="ECO:0000256" key="2">
    <source>
        <dbReference type="ARBA" id="ARBA00022801"/>
    </source>
</evidence>
<dbReference type="OMA" id="TNEYEHN"/>
<keyword evidence="2" id="KW-0378">Hydrolase</keyword>
<proteinExistence type="inferred from homology"/>
<dbReference type="InterPro" id="IPR000073">
    <property type="entry name" value="AB_hydrolase_1"/>
</dbReference>
<evidence type="ECO:0000256" key="1">
    <source>
        <dbReference type="ARBA" id="ARBA00010088"/>
    </source>
</evidence>
<comment type="similarity">
    <text evidence="1">Belongs to the peptidase S33 family.</text>
</comment>
<protein>
    <recommendedName>
        <fullName evidence="3">AB hydrolase-1 domain-containing protein</fullName>
    </recommendedName>
</protein>
<evidence type="ECO:0000259" key="3">
    <source>
        <dbReference type="Pfam" id="PF00561"/>
    </source>
</evidence>
<dbReference type="InterPro" id="IPR051601">
    <property type="entry name" value="Serine_prot/Carboxylest_S33"/>
</dbReference>
<evidence type="ECO:0000313" key="5">
    <source>
        <dbReference type="Proteomes" id="UP000433876"/>
    </source>
</evidence>
<accession>A0A8S8ZJ94</accession>
<gene>
    <name evidence="4" type="ORF">SMACR_00373</name>
</gene>
<dbReference type="PANTHER" id="PTHR43248:SF2">
    <property type="entry name" value="PROLYL AMINOPEPTIDASE"/>
    <property type="match status" value="1"/>
</dbReference>
<dbReference type="Pfam" id="PF00561">
    <property type="entry name" value="Abhydrolase_1"/>
    <property type="match status" value="1"/>
</dbReference>
<evidence type="ECO:0000313" key="4">
    <source>
        <dbReference type="EMBL" id="KAA8630827.1"/>
    </source>
</evidence>
<dbReference type="PRINTS" id="PR00793">
    <property type="entry name" value="PROAMNOPTASE"/>
</dbReference>
<sequence length="484" mass="53875">MMAAKAIRPARLLSRTAHIVPGQLRVTELTFEVPLNHSNLSAGSLKLFGRQVTKHETPIVPRTNSEQDEYNRKPYLVYLEGGPGFGNKEPQDHNLTKTALDKGYTLLLLDYRGTGLSTPINQPHLATLGGPQEQADYLKHFRADSIVRDAEAVRLCLTADYPETHKKWSIFGQSYGGFVALTYLSQFPQGLREVFLTGGLAPVKRTAEEVYTALYKKVVQRNEAYYRKFPEDVERVRKVARYLKENPTSLPGGGELTVERLLGMGLCLGMNGGLDLIHSTILKMAMDIEQFGFITRAAGASFEGSVPFDTAPIYAILHESIYVNGSAHGASNWAAYRVGKKLAAESEPGLSWLSSAVVNDDEALSSADTTNDKPLYFSGEMVYPAHFSCYPELKDMRQTAEILAAYDQWPELYDLDQLARNEVPVYAASYVEDMYVDADFARETARAVKGTKVFETNVMYHGALRAKTEEVLGQLFKLRDDTLD</sequence>
<dbReference type="InterPro" id="IPR029058">
    <property type="entry name" value="AB_hydrolase_fold"/>
</dbReference>
<feature type="domain" description="AB hydrolase-1" evidence="3">
    <location>
        <begin position="75"/>
        <end position="230"/>
    </location>
</feature>
<dbReference type="SUPFAM" id="SSF53474">
    <property type="entry name" value="alpha/beta-Hydrolases"/>
    <property type="match status" value="2"/>
</dbReference>
<name>A0A8S8ZJ94_SORMA</name>
<dbReference type="Proteomes" id="UP000433876">
    <property type="component" value="Unassembled WGS sequence"/>
</dbReference>
<organism evidence="4 5">
    <name type="scientific">Sordaria macrospora</name>
    <dbReference type="NCBI Taxonomy" id="5147"/>
    <lineage>
        <taxon>Eukaryota</taxon>
        <taxon>Fungi</taxon>
        <taxon>Dikarya</taxon>
        <taxon>Ascomycota</taxon>
        <taxon>Pezizomycotina</taxon>
        <taxon>Sordariomycetes</taxon>
        <taxon>Sordariomycetidae</taxon>
        <taxon>Sordariales</taxon>
        <taxon>Sordariaceae</taxon>
        <taxon>Sordaria</taxon>
    </lineage>
</organism>
<dbReference type="GO" id="GO:0006508">
    <property type="term" value="P:proteolysis"/>
    <property type="evidence" value="ECO:0007669"/>
    <property type="project" value="InterPro"/>
</dbReference>
<dbReference type="AlphaFoldDB" id="A0A8S8ZJ94"/>
<comment type="caution">
    <text evidence="4">The sequence shown here is derived from an EMBL/GenBank/DDBJ whole genome shotgun (WGS) entry which is preliminary data.</text>
</comment>